<accession>A0AAP2G4Z3</accession>
<dbReference type="Pfam" id="PF20082">
    <property type="entry name" value="DUF6476"/>
    <property type="match status" value="1"/>
</dbReference>
<evidence type="ECO:0000313" key="2">
    <source>
        <dbReference type="EMBL" id="MBT0958825.1"/>
    </source>
</evidence>
<dbReference type="InterPro" id="IPR045519">
    <property type="entry name" value="DUF6476"/>
</dbReference>
<protein>
    <submittedName>
        <fullName evidence="2">Uncharacterized protein</fullName>
    </submittedName>
</protein>
<feature type="transmembrane region" description="Helical" evidence="1">
    <location>
        <begin position="20"/>
        <end position="41"/>
    </location>
</feature>
<dbReference type="RefSeq" id="WP_327795041.1">
    <property type="nucleotide sequence ID" value="NZ_JADQAZ010000003.1"/>
</dbReference>
<dbReference type="EMBL" id="JADQAZ010000003">
    <property type="protein sequence ID" value="MBT0958825.1"/>
    <property type="molecule type" value="Genomic_DNA"/>
</dbReference>
<keyword evidence="3" id="KW-1185">Reference proteome</keyword>
<keyword evidence="1" id="KW-0812">Transmembrane</keyword>
<dbReference type="AlphaFoldDB" id="A0AAP2G4Z3"/>
<keyword evidence="1" id="KW-0472">Membrane</keyword>
<gene>
    <name evidence="2" type="ORF">IV417_15660</name>
</gene>
<comment type="caution">
    <text evidence="2">The sequence shown here is derived from an EMBL/GenBank/DDBJ whole genome shotgun (WGS) entry which is preliminary data.</text>
</comment>
<reference evidence="2 3" key="1">
    <citation type="journal article" date="2021" name="Arch. Microbiol.">
        <title>Harenicola maris gen. nov., sp. nov. isolated from the Sea of Japan shallow sediments.</title>
        <authorList>
            <person name="Romanenko L.A."/>
            <person name="Kurilenko V.V."/>
            <person name="Chernysheva N.Y."/>
            <person name="Tekutyeva L.A."/>
            <person name="Velansky P.V."/>
            <person name="Svetashev V.I."/>
            <person name="Isaeva M.P."/>
        </authorList>
    </citation>
    <scope>NUCLEOTIDE SEQUENCE [LARGE SCALE GENOMIC DNA]</scope>
    <source>
        <strain evidence="2 3">KMM 3653</strain>
    </source>
</reference>
<evidence type="ECO:0000256" key="1">
    <source>
        <dbReference type="SAM" id="Phobius"/>
    </source>
</evidence>
<keyword evidence="1" id="KW-1133">Transmembrane helix</keyword>
<name>A0AAP2G4Z3_9RHOB</name>
<proteinExistence type="predicted"/>
<organism evidence="2 3">
    <name type="scientific">Harenicola maris</name>
    <dbReference type="NCBI Taxonomy" id="2841044"/>
    <lineage>
        <taxon>Bacteria</taxon>
        <taxon>Pseudomonadati</taxon>
        <taxon>Pseudomonadota</taxon>
        <taxon>Alphaproteobacteria</taxon>
        <taxon>Rhodobacterales</taxon>
        <taxon>Paracoccaceae</taxon>
        <taxon>Harenicola</taxon>
    </lineage>
</organism>
<evidence type="ECO:0000313" key="3">
    <source>
        <dbReference type="Proteomes" id="UP001315686"/>
    </source>
</evidence>
<sequence>MQDTPDFPPEPGNLRLLRRMVTLLMAVMIIGMIVLTSLFIIRFRAPQSMAFPPQITLPEGAKAQAITQGPGWIGVVTTDSRILIFDATGALTQEVTVDLP</sequence>
<dbReference type="Proteomes" id="UP001315686">
    <property type="component" value="Unassembled WGS sequence"/>
</dbReference>